<dbReference type="InterPro" id="IPR000994">
    <property type="entry name" value="Pept_M24"/>
</dbReference>
<feature type="domain" description="Peptidase M24" evidence="6">
    <location>
        <begin position="171"/>
        <end position="377"/>
    </location>
</feature>
<proteinExistence type="inferred from homology"/>
<dbReference type="InterPro" id="IPR029149">
    <property type="entry name" value="Creatin/AminoP/Spt16_N"/>
</dbReference>
<dbReference type="RefSeq" id="WP_269471952.1">
    <property type="nucleotide sequence ID" value="NZ_AP018828.1"/>
</dbReference>
<keyword evidence="4" id="KW-0482">Metalloprotease</keyword>
<dbReference type="GO" id="GO:0008237">
    <property type="term" value="F:metallopeptidase activity"/>
    <property type="evidence" value="ECO:0007669"/>
    <property type="project" value="UniProtKB-KW"/>
</dbReference>
<dbReference type="PANTHER" id="PTHR46112">
    <property type="entry name" value="AMINOPEPTIDASE"/>
    <property type="match status" value="1"/>
</dbReference>
<dbReference type="Gene3D" id="3.40.350.10">
    <property type="entry name" value="Creatinase/prolidase N-terminal domain"/>
    <property type="match status" value="1"/>
</dbReference>
<evidence type="ECO:0000313" key="8">
    <source>
        <dbReference type="EMBL" id="BBF81649.1"/>
    </source>
</evidence>
<dbReference type="InterPro" id="IPR036005">
    <property type="entry name" value="Creatinase/aminopeptidase-like"/>
</dbReference>
<reference evidence="9" key="2">
    <citation type="journal article" date="2017" name="Plant Physiol. Biochem.">
        <title>Differential oxidative and antioxidative response of duckweed Lemna minor toward plant growth promoting/inhibiting bacteria.</title>
        <authorList>
            <person name="Ishizawa H."/>
            <person name="Kuroda M."/>
            <person name="Morikawa M."/>
            <person name="Ike M."/>
        </authorList>
    </citation>
    <scope>NUCLEOTIDE SEQUENCE [LARGE SCALE GENOMIC DNA]</scope>
    <source>
        <strain evidence="9">M6</strain>
    </source>
</reference>
<keyword evidence="1" id="KW-0645">Protease</keyword>
<evidence type="ECO:0000256" key="2">
    <source>
        <dbReference type="ARBA" id="ARBA00022723"/>
    </source>
</evidence>
<sequence>MSIGGSTIEAELAKLSPPPAAAAIGDYEYQARLDKARRLTRDLGAKALLVGAGASLRYFAGVPWGASERLVAMLLPVEGEPLIICPYFERGSLEADLKIPAELRLWQEDESPHALIHAAMQDLGGGVLAVDPAISFEMVSRLMRETGLEVREASAVVNGCRMYKSEAELALMQQAKSMTETVHRATARILKEGITTTEVINFIEAAHRKMGAAGNSFVIVQFGHATAYPHGLPGVQTLRENDLVLIDTGCYVQGYTSDITRTYVYGQATAEQQRIWDIEKEAQAAAFAAVEVGKPCESVDYAARAILEKHGLGPDYQLPGTPHRTGHGIGLSIHEPAYLVRGDQTPLAPGMCFSNEPMIVVPERFGIRLEDHMYVTESGAKWFTEPQPAIDRL</sequence>
<evidence type="ECO:0000256" key="1">
    <source>
        <dbReference type="ARBA" id="ARBA00022670"/>
    </source>
</evidence>
<evidence type="ECO:0000256" key="4">
    <source>
        <dbReference type="ARBA" id="ARBA00023049"/>
    </source>
</evidence>
<protein>
    <submittedName>
        <fullName evidence="8">Predicted 4-hydroxyproline dipeptidase</fullName>
    </submittedName>
</protein>
<reference evidence="9" key="1">
    <citation type="journal article" date="2017" name="Biotechnol. Biofuels">
        <title>Evaluation of environmental bacterial communities as a factor affecting the growth of duckweed Lemna minor.</title>
        <authorList>
            <person name="Ishizawa H."/>
            <person name="Kuroda M."/>
            <person name="Morikawa M."/>
            <person name="Ike M."/>
        </authorList>
    </citation>
    <scope>NUCLEOTIDE SEQUENCE [LARGE SCALE GENOMIC DNA]</scope>
    <source>
        <strain evidence="9">M6</strain>
    </source>
</reference>
<dbReference type="AlphaFoldDB" id="A0A3G9GAW2"/>
<name>A0A3G9GAW2_9CAUL</name>
<dbReference type="Pfam" id="PF01321">
    <property type="entry name" value="Creatinase_N"/>
    <property type="match status" value="1"/>
</dbReference>
<dbReference type="Proteomes" id="UP000278756">
    <property type="component" value="Chromosome 2"/>
</dbReference>
<dbReference type="PROSITE" id="PS00491">
    <property type="entry name" value="PROLINE_PEPTIDASE"/>
    <property type="match status" value="1"/>
</dbReference>
<accession>A0A3G9GAW2</accession>
<dbReference type="EMBL" id="AP018828">
    <property type="protein sequence ID" value="BBF81649.1"/>
    <property type="molecule type" value="Genomic_DNA"/>
</dbReference>
<dbReference type="Gene3D" id="3.90.230.10">
    <property type="entry name" value="Creatinase/methionine aminopeptidase superfamily"/>
    <property type="match status" value="1"/>
</dbReference>
<dbReference type="InterPro" id="IPR050659">
    <property type="entry name" value="Peptidase_M24B"/>
</dbReference>
<keyword evidence="2 5" id="KW-0479">Metal-binding</keyword>
<evidence type="ECO:0000256" key="3">
    <source>
        <dbReference type="ARBA" id="ARBA00022801"/>
    </source>
</evidence>
<organism evidence="8 9">
    <name type="scientific">Asticcacaulis excentricus</name>
    <dbReference type="NCBI Taxonomy" id="78587"/>
    <lineage>
        <taxon>Bacteria</taxon>
        <taxon>Pseudomonadati</taxon>
        <taxon>Pseudomonadota</taxon>
        <taxon>Alphaproteobacteria</taxon>
        <taxon>Caulobacterales</taxon>
        <taxon>Caulobacteraceae</taxon>
        <taxon>Asticcacaulis</taxon>
    </lineage>
</organism>
<evidence type="ECO:0000259" key="7">
    <source>
        <dbReference type="Pfam" id="PF01321"/>
    </source>
</evidence>
<dbReference type="PANTHER" id="PTHR46112:SF3">
    <property type="entry name" value="AMINOPEPTIDASE YPDF"/>
    <property type="match status" value="1"/>
</dbReference>
<dbReference type="GO" id="GO:0006508">
    <property type="term" value="P:proteolysis"/>
    <property type="evidence" value="ECO:0007669"/>
    <property type="project" value="UniProtKB-KW"/>
</dbReference>
<evidence type="ECO:0000313" key="9">
    <source>
        <dbReference type="Proteomes" id="UP000278756"/>
    </source>
</evidence>
<evidence type="ECO:0000259" key="6">
    <source>
        <dbReference type="Pfam" id="PF00557"/>
    </source>
</evidence>
<dbReference type="Pfam" id="PF00557">
    <property type="entry name" value="Peptidase_M24"/>
    <property type="match status" value="1"/>
</dbReference>
<dbReference type="InterPro" id="IPR000587">
    <property type="entry name" value="Creatinase_N"/>
</dbReference>
<evidence type="ECO:0000256" key="5">
    <source>
        <dbReference type="RuleBase" id="RU000590"/>
    </source>
</evidence>
<keyword evidence="3" id="KW-0378">Hydrolase</keyword>
<dbReference type="InterPro" id="IPR001131">
    <property type="entry name" value="Peptidase_M24B_aminopep-P_CS"/>
</dbReference>
<dbReference type="SUPFAM" id="SSF55920">
    <property type="entry name" value="Creatinase/aminopeptidase"/>
    <property type="match status" value="1"/>
</dbReference>
<feature type="domain" description="Creatinase N-terminal" evidence="7">
    <location>
        <begin position="32"/>
        <end position="162"/>
    </location>
</feature>
<dbReference type="GO" id="GO:0046872">
    <property type="term" value="F:metal ion binding"/>
    <property type="evidence" value="ECO:0007669"/>
    <property type="project" value="UniProtKB-KW"/>
</dbReference>
<comment type="similarity">
    <text evidence="5">Belongs to the peptidase M24B family.</text>
</comment>
<dbReference type="SUPFAM" id="SSF53092">
    <property type="entry name" value="Creatinase/prolidase N-terminal domain"/>
    <property type="match status" value="1"/>
</dbReference>
<gene>
    <name evidence="8" type="ORF">EM6_2251</name>
</gene>